<evidence type="ECO:0000313" key="5">
    <source>
        <dbReference type="EMBL" id="WEG71268.1"/>
    </source>
</evidence>
<protein>
    <submittedName>
        <fullName evidence="1">Protein UL38</fullName>
    </submittedName>
</protein>
<sequence>MFTNAMDKESAILAAKLVQALENGIYMFVSTIRECTIQGATITHFSGMQLSICDQWYPHLTIRESSLMWIRRDFFPLSGPVMIIFAVAELWKEASNLPTRQIIFMIARDGAVVAYDQGVVFYICPTLQDFWTASIVLEYDNAVFPSPVQRYVKQMHDDLTGFVSFYNKLRLQRVILEAIHGRRGQVRASSFRGNRLMTMLMNAAIEIAKGSLPTLFSDRAALHDNVDMLFLSVYWRRRCEAPKLGGPDSVCARTLNRTNVGAATVTRQRGALCAARSSVITTSFRLEDVMKDASGAPEQVCDFEVTSDAVAFRKRTTSIAASVEEKVIRLDGADTGDHDDSFL</sequence>
<evidence type="ECO:0000313" key="4">
    <source>
        <dbReference type="EMBL" id="WEG69594.1"/>
    </source>
</evidence>
<dbReference type="EMBL" id="OP429123">
    <property type="protein sequence ID" value="WEG69041.1"/>
    <property type="molecule type" value="Genomic_DNA"/>
</dbReference>
<dbReference type="EMBL" id="OP429139">
    <property type="protein sequence ID" value="WEG71268.1"/>
    <property type="molecule type" value="Genomic_DNA"/>
</dbReference>
<reference evidence="1" key="1">
    <citation type="submission" date="2022-09" db="EMBL/GenBank/DDBJ databases">
        <authorList>
            <person name="Vucak M."/>
            <person name="Davison A.J."/>
        </authorList>
    </citation>
    <scope>NUCLEOTIDE SEQUENCE</scope>
    <source>
        <strain evidence="1">Mnat18</strain>
        <strain evidence="2">Mnat19</strain>
        <strain evidence="5">Mnat2</strain>
        <strain evidence="3">Mnat29</strain>
        <strain evidence="4">Mnat33</strain>
    </source>
</reference>
<gene>
    <name evidence="1" type="primary">M38</name>
</gene>
<dbReference type="EMBL" id="OP429124">
    <property type="protein sequence ID" value="WEG69179.1"/>
    <property type="molecule type" value="Genomic_DNA"/>
</dbReference>
<evidence type="ECO:0000313" key="3">
    <source>
        <dbReference type="EMBL" id="WEG69318.1"/>
    </source>
</evidence>
<dbReference type="EMBL" id="OP429127">
    <property type="protein sequence ID" value="WEG69594.1"/>
    <property type="molecule type" value="Genomic_DNA"/>
</dbReference>
<reference evidence="1" key="2">
    <citation type="submission" date="2023-06" db="EMBL/GenBank/DDBJ databases">
        <title>Isolation and genome sequencing of cytomegaloviruses from Natal multimammate mice (Mastomys natalensis).</title>
        <authorList>
            <person name="Jarvis M.A."/>
            <person name="Davison A.J."/>
        </authorList>
    </citation>
    <scope>NUCLEOTIDE SEQUENCE</scope>
    <source>
        <strain evidence="1">Mnat18</strain>
        <strain evidence="2">Mnat19</strain>
        <strain evidence="5">Mnat2</strain>
        <strain evidence="3">Mnat29</strain>
        <strain evidence="4">Mnat33</strain>
    </source>
</reference>
<name>A0A9Y1IK02_9BETA</name>
<evidence type="ECO:0000313" key="1">
    <source>
        <dbReference type="EMBL" id="WEG69041.1"/>
    </source>
</evidence>
<accession>A0A9Y1IK02</accession>
<proteinExistence type="predicted"/>
<evidence type="ECO:0000313" key="2">
    <source>
        <dbReference type="EMBL" id="WEG69179.1"/>
    </source>
</evidence>
<organism evidence="1">
    <name type="scientific">Mastomys natalensis cytomegalovirus 2</name>
    <dbReference type="NCBI Taxonomy" id="2973540"/>
    <lineage>
        <taxon>Viruses</taxon>
        <taxon>Duplodnaviria</taxon>
        <taxon>Heunggongvirae</taxon>
        <taxon>Peploviricota</taxon>
        <taxon>Herviviricetes</taxon>
        <taxon>Herpesvirales</taxon>
        <taxon>Orthoherpesviridae</taxon>
        <taxon>Betaherpesvirinae</taxon>
        <taxon>Muromegalovirus</taxon>
    </lineage>
</organism>
<dbReference type="EMBL" id="OP429125">
    <property type="protein sequence ID" value="WEG69318.1"/>
    <property type="molecule type" value="Genomic_DNA"/>
</dbReference>
<dbReference type="EMBL" id="OP429141">
    <property type="protein sequence ID" value="WEG71547.1"/>
    <property type="molecule type" value="Genomic_DNA"/>
</dbReference>